<name>A0A1Q3ALC2_CEPFO</name>
<dbReference type="SUPFAM" id="SSF52402">
    <property type="entry name" value="Adenine nucleotide alpha hydrolases-like"/>
    <property type="match status" value="1"/>
</dbReference>
<gene>
    <name evidence="2" type="ORF">CFOL_v3_00050</name>
</gene>
<dbReference type="InterPro" id="IPR006016">
    <property type="entry name" value="UspA"/>
</dbReference>
<accession>A0A1Q3ALC2</accession>
<protein>
    <submittedName>
        <fullName evidence="2">Usp domain-containing protein</fullName>
    </submittedName>
</protein>
<dbReference type="STRING" id="3775.A0A1Q3ALC2"/>
<feature type="domain" description="UspA" evidence="1">
    <location>
        <begin position="114"/>
        <end position="255"/>
    </location>
</feature>
<dbReference type="Pfam" id="PF00582">
    <property type="entry name" value="Usp"/>
    <property type="match status" value="1"/>
</dbReference>
<dbReference type="PANTHER" id="PTHR47000">
    <property type="entry name" value="ADENINE NUCLEOTIDE ALPHA HYDROLASES-LIKE SUPERFAMILY PROTEIN"/>
    <property type="match status" value="1"/>
</dbReference>
<dbReference type="Gene3D" id="3.40.50.620">
    <property type="entry name" value="HUPs"/>
    <property type="match status" value="1"/>
</dbReference>
<comment type="caution">
    <text evidence="2">The sequence shown here is derived from an EMBL/GenBank/DDBJ whole genome shotgun (WGS) entry which is preliminary data.</text>
</comment>
<dbReference type="FunCoup" id="A0A1Q3ALC2">
    <property type="interactions" value="99"/>
</dbReference>
<organism evidence="2 3">
    <name type="scientific">Cephalotus follicularis</name>
    <name type="common">Albany pitcher plant</name>
    <dbReference type="NCBI Taxonomy" id="3775"/>
    <lineage>
        <taxon>Eukaryota</taxon>
        <taxon>Viridiplantae</taxon>
        <taxon>Streptophyta</taxon>
        <taxon>Embryophyta</taxon>
        <taxon>Tracheophyta</taxon>
        <taxon>Spermatophyta</taxon>
        <taxon>Magnoliopsida</taxon>
        <taxon>eudicotyledons</taxon>
        <taxon>Gunneridae</taxon>
        <taxon>Pentapetalae</taxon>
        <taxon>rosids</taxon>
        <taxon>fabids</taxon>
        <taxon>Oxalidales</taxon>
        <taxon>Cephalotaceae</taxon>
        <taxon>Cephalotus</taxon>
    </lineage>
</organism>
<sequence length="278" mass="31676">MACTSRERPTTKKFIETNKKIINEESSKSSNEDNTHCIFYSQTPTKNFDQKMARSQPTSSRVSLSRSIARVRIWSPSLRCKPVSSPHETDHQTKGFLSINKNFGGETEFGNGNKVMVVVDSSLDSRGALEWALSHTVQCQDTIVLVHVHKSLKQGAESNGKHNLRAYELLHAMKIVCQIRKPGVQVEVSMLEGKEKGPLIVEEAKRQRVSLLILGQRKKSIMWHLMQRLVGKKRKLREFVNYCIQNASCMTIAVRMKSKKHGGYLITTKRHKKFWLLA</sequence>
<dbReference type="CDD" id="cd00293">
    <property type="entry name" value="USP-like"/>
    <property type="match status" value="1"/>
</dbReference>
<evidence type="ECO:0000313" key="3">
    <source>
        <dbReference type="Proteomes" id="UP000187406"/>
    </source>
</evidence>
<evidence type="ECO:0000313" key="2">
    <source>
        <dbReference type="EMBL" id="GAV56508.1"/>
    </source>
</evidence>
<keyword evidence="3" id="KW-1185">Reference proteome</keyword>
<dbReference type="OrthoDB" id="1667873at2759"/>
<reference evidence="3" key="1">
    <citation type="submission" date="2016-04" db="EMBL/GenBank/DDBJ databases">
        <title>Cephalotus genome sequencing.</title>
        <authorList>
            <person name="Fukushima K."/>
            <person name="Hasebe M."/>
            <person name="Fang X."/>
        </authorList>
    </citation>
    <scope>NUCLEOTIDE SEQUENCE [LARGE SCALE GENOMIC DNA]</scope>
    <source>
        <strain evidence="3">cv. St1</strain>
    </source>
</reference>
<dbReference type="PANTHER" id="PTHR47000:SF3">
    <property type="entry name" value="ADENINE NUCLEOTIDE ALPHA HYDROLASES-LIKE SUPERFAMILY PROTEIN"/>
    <property type="match status" value="1"/>
</dbReference>
<dbReference type="Proteomes" id="UP000187406">
    <property type="component" value="Unassembled WGS sequence"/>
</dbReference>
<dbReference type="AlphaFoldDB" id="A0A1Q3ALC2"/>
<evidence type="ECO:0000259" key="1">
    <source>
        <dbReference type="Pfam" id="PF00582"/>
    </source>
</evidence>
<dbReference type="InterPro" id="IPR014729">
    <property type="entry name" value="Rossmann-like_a/b/a_fold"/>
</dbReference>
<dbReference type="EMBL" id="BDDD01000001">
    <property type="protein sequence ID" value="GAV56508.1"/>
    <property type="molecule type" value="Genomic_DNA"/>
</dbReference>
<proteinExistence type="predicted"/>
<dbReference type="InParanoid" id="A0A1Q3ALC2"/>